<dbReference type="RefSeq" id="WP_253966704.1">
    <property type="nucleotide sequence ID" value="NZ_JAMFTH010000001.1"/>
</dbReference>
<dbReference type="GO" id="GO:0005886">
    <property type="term" value="C:plasma membrane"/>
    <property type="evidence" value="ECO:0007669"/>
    <property type="project" value="TreeGrafter"/>
</dbReference>
<dbReference type="Gene3D" id="1.10.8.640">
    <property type="entry name" value="Cytochrome C biogenesis protein"/>
    <property type="match status" value="1"/>
</dbReference>
<proteinExistence type="inferred from homology"/>
<reference evidence="9" key="1">
    <citation type="submission" date="2022-05" db="EMBL/GenBank/DDBJ databases">
        <authorList>
            <person name="Sun H.-N."/>
        </authorList>
    </citation>
    <scope>NUCLEOTIDE SEQUENCE</scope>
    <source>
        <strain evidence="9">HB14</strain>
    </source>
</reference>
<evidence type="ECO:0000256" key="6">
    <source>
        <dbReference type="ARBA" id="ARBA00023004"/>
    </source>
</evidence>
<dbReference type="PANTHER" id="PTHR47870:SF1">
    <property type="entry name" value="CYTOCHROME C-TYPE BIOGENESIS PROTEIN CCMH"/>
    <property type="match status" value="1"/>
</dbReference>
<dbReference type="AlphaFoldDB" id="A0A9X2HXL7"/>
<dbReference type="CDD" id="cd16378">
    <property type="entry name" value="CcmH_N"/>
    <property type="match status" value="1"/>
</dbReference>
<dbReference type="EMBL" id="JAMFTH010000001">
    <property type="protein sequence ID" value="MCP8898426.1"/>
    <property type="molecule type" value="Genomic_DNA"/>
</dbReference>
<keyword evidence="10" id="KW-1185">Reference proteome</keyword>
<keyword evidence="6 7" id="KW-0408">Iron</keyword>
<evidence type="ECO:0000256" key="5">
    <source>
        <dbReference type="ARBA" id="ARBA00022748"/>
    </source>
</evidence>
<keyword evidence="4 7" id="KW-0732">Signal</keyword>
<dbReference type="InterPro" id="IPR038297">
    <property type="entry name" value="CcmH/CycL/NrfF/Ccl2_sf"/>
</dbReference>
<evidence type="ECO:0000256" key="2">
    <source>
        <dbReference type="ARBA" id="ARBA00022617"/>
    </source>
</evidence>
<reference evidence="9" key="2">
    <citation type="submission" date="2023-01" db="EMBL/GenBank/DDBJ databases">
        <title>Gilvimarinus xylanilyticus HB14 isolated from Caulerpa lentillifera aquaculture base in Hainan, China.</title>
        <authorList>
            <person name="Zhang Y.-J."/>
        </authorList>
    </citation>
    <scope>NUCLEOTIDE SEQUENCE</scope>
    <source>
        <strain evidence="9">HB14</strain>
    </source>
</reference>
<evidence type="ECO:0000256" key="4">
    <source>
        <dbReference type="ARBA" id="ARBA00022729"/>
    </source>
</evidence>
<name>A0A9X2HXL7_9GAMM</name>
<keyword evidence="7" id="KW-1133">Transmembrane helix</keyword>
<organism evidence="9 10">
    <name type="scientific">Gilvimarinus xylanilyticus</name>
    <dbReference type="NCBI Taxonomy" id="2944139"/>
    <lineage>
        <taxon>Bacteria</taxon>
        <taxon>Pseudomonadati</taxon>
        <taxon>Pseudomonadota</taxon>
        <taxon>Gammaproteobacteria</taxon>
        <taxon>Cellvibrionales</taxon>
        <taxon>Cellvibrionaceae</taxon>
        <taxon>Gilvimarinus</taxon>
    </lineage>
</organism>
<keyword evidence="3 7" id="KW-0479">Metal-binding</keyword>
<evidence type="ECO:0000259" key="8">
    <source>
        <dbReference type="Pfam" id="PF03918"/>
    </source>
</evidence>
<dbReference type="InterPro" id="IPR005616">
    <property type="entry name" value="CcmH/CycL/Ccl2/NrfF_N"/>
</dbReference>
<evidence type="ECO:0000313" key="10">
    <source>
        <dbReference type="Proteomes" id="UP001139319"/>
    </source>
</evidence>
<comment type="similarity">
    <text evidence="1 7">Belongs to the CcmH/CycL/Ccl2/NrfF family.</text>
</comment>
<feature type="chain" id="PRO_5041019582" description="Cytochrome c-type biogenesis protein" evidence="7">
    <location>
        <begin position="18"/>
        <end position="159"/>
    </location>
</feature>
<accession>A0A9X2HXL7</accession>
<dbReference type="Proteomes" id="UP001139319">
    <property type="component" value="Unassembled WGS sequence"/>
</dbReference>
<gene>
    <name evidence="9" type="ORF">M6D89_03845</name>
</gene>
<evidence type="ECO:0000256" key="3">
    <source>
        <dbReference type="ARBA" id="ARBA00022723"/>
    </source>
</evidence>
<evidence type="ECO:0000256" key="7">
    <source>
        <dbReference type="RuleBase" id="RU364112"/>
    </source>
</evidence>
<dbReference type="Pfam" id="PF03918">
    <property type="entry name" value="CcmH"/>
    <property type="match status" value="1"/>
</dbReference>
<dbReference type="InterPro" id="IPR051263">
    <property type="entry name" value="C-type_cytochrome_biogenesis"/>
</dbReference>
<dbReference type="PANTHER" id="PTHR47870">
    <property type="entry name" value="CYTOCHROME C-TYPE BIOGENESIS PROTEIN CCMH"/>
    <property type="match status" value="1"/>
</dbReference>
<evidence type="ECO:0000256" key="1">
    <source>
        <dbReference type="ARBA" id="ARBA00010342"/>
    </source>
</evidence>
<dbReference type="GO" id="GO:0017004">
    <property type="term" value="P:cytochrome complex assembly"/>
    <property type="evidence" value="ECO:0007669"/>
    <property type="project" value="UniProtKB-KW"/>
</dbReference>
<comment type="function">
    <text evidence="7">Possible subunit of a heme lyase.</text>
</comment>
<evidence type="ECO:0000313" key="9">
    <source>
        <dbReference type="EMBL" id="MCP8898426.1"/>
    </source>
</evidence>
<feature type="domain" description="CcmH/CycL/Ccl2/NrfF N-terminal" evidence="8">
    <location>
        <begin position="6"/>
        <end position="145"/>
    </location>
</feature>
<dbReference type="GO" id="GO:0046872">
    <property type="term" value="F:metal ion binding"/>
    <property type="evidence" value="ECO:0007669"/>
    <property type="project" value="UniProtKB-KW"/>
</dbReference>
<feature type="transmembrane region" description="Helical" evidence="7">
    <location>
        <begin position="100"/>
        <end position="121"/>
    </location>
</feature>
<keyword evidence="7" id="KW-0812">Transmembrane</keyword>
<dbReference type="FunFam" id="1.10.8.640:FF:000001">
    <property type="entry name" value="Cytochrome c-type biogenesis protein"/>
    <property type="match status" value="1"/>
</dbReference>
<protein>
    <recommendedName>
        <fullName evidence="7">Cytochrome c-type biogenesis protein</fullName>
    </recommendedName>
</protein>
<comment type="caution">
    <text evidence="9">The sequence shown here is derived from an EMBL/GenBank/DDBJ whole genome shotgun (WGS) entry which is preliminary data.</text>
</comment>
<keyword evidence="7" id="KW-0472">Membrane</keyword>
<sequence length="159" mass="18107">MARLLILWLVLCGAAQAEDIYQFSNPVDRARFEHFTAELRCPQCQNQSIGDSDSMQAEDLRRDLYEQIQAGRSDKEITDEMVRRYGNYILYRPPLNSSTVVLWVLPAVLLIIGIVVVLVMVRKRKAAEGQRQLTPKEQADIEAMLAEHDRKGATSEKDS</sequence>
<feature type="signal peptide" evidence="7">
    <location>
        <begin position="1"/>
        <end position="17"/>
    </location>
</feature>
<keyword evidence="5" id="KW-0201">Cytochrome c-type biogenesis</keyword>
<keyword evidence="2 7" id="KW-0349">Heme</keyword>